<reference evidence="2 3" key="1">
    <citation type="submission" date="2016-06" db="EMBL/GenBank/DDBJ databases">
        <authorList>
            <person name="Kjaerup R.B."/>
            <person name="Dalgaard T.S."/>
            <person name="Juul-Madsen H.R."/>
        </authorList>
    </citation>
    <scope>NUCLEOTIDE SEQUENCE [LARGE SCALE GENOMIC DNA]</scope>
    <source>
        <strain evidence="2 3">1165133.8</strain>
    </source>
</reference>
<organism evidence="2 3">
    <name type="scientific">Mycobacterium asiaticum</name>
    <dbReference type="NCBI Taxonomy" id="1790"/>
    <lineage>
        <taxon>Bacteria</taxon>
        <taxon>Bacillati</taxon>
        <taxon>Actinomycetota</taxon>
        <taxon>Actinomycetes</taxon>
        <taxon>Mycobacteriales</taxon>
        <taxon>Mycobacteriaceae</taxon>
        <taxon>Mycobacterium</taxon>
    </lineage>
</organism>
<protein>
    <submittedName>
        <fullName evidence="2">Uncharacterized protein</fullName>
    </submittedName>
</protein>
<evidence type="ECO:0000313" key="2">
    <source>
        <dbReference type="EMBL" id="OBK21560.1"/>
    </source>
</evidence>
<evidence type="ECO:0000313" key="3">
    <source>
        <dbReference type="Proteomes" id="UP000093928"/>
    </source>
</evidence>
<dbReference type="RefSeq" id="WP_065146443.1">
    <property type="nucleotide sequence ID" value="NZ_LZLS01000200.1"/>
</dbReference>
<dbReference type="InterPro" id="IPR036170">
    <property type="entry name" value="YezG-like_sf"/>
</dbReference>
<evidence type="ECO:0000256" key="1">
    <source>
        <dbReference type="SAM" id="MobiDB-lite"/>
    </source>
</evidence>
<comment type="caution">
    <text evidence="2">The sequence shown here is derived from an EMBL/GenBank/DDBJ whole genome shotgun (WGS) entry which is preliminary data.</text>
</comment>
<sequence length="506" mass="54754">MSINAAQAIATVIDHVRRSGIDYPTTGLAADRFEAGWSVYAPVQADTSDPMSFLDMPVGRTVFLIGDSGRIEQTSTSTPPQVAQQRFAEQERALARRADQDSAAFMAEFAEASNHAEAQRPSVARGFTLIEHTPPRDPQAARRDEQIGEQAAAMLEPIAQQLALLGPAGWREFTAVFALTVRAGTAECAFATERGLQPVTVPRSVLDLVRAQREVSAQMSAGPWWRMMLAVTNQGQLSAEYDYGGQPFPDGQLQPADHYRDDIATYPRPHLPIWLAGYLAGPAAQGRTPSQASAAARADQAAGRSATETDDVEPLPDTWTRWAVLSAVYTGARSAWGPRIGPGLAWYESDARSGSTLYVLPGDRAVLSGGRWNSPLLAAAYQHGQPLPDLYSGAPAWVNDSVLNTRNQNGLLSFCFWWERGRWWRGATNTFDELDDPIPAIWTPDETVDAMVKIVGSGLETACQQLLAAAAGHSVSGDDLRAVFAQFADPDLDTGLHQLNLAGLTR</sequence>
<dbReference type="Proteomes" id="UP000093928">
    <property type="component" value="Unassembled WGS sequence"/>
</dbReference>
<accession>A0A1A3NJQ2</accession>
<proteinExistence type="predicted"/>
<gene>
    <name evidence="2" type="ORF">A5634_09985</name>
</gene>
<dbReference type="SUPFAM" id="SSF160424">
    <property type="entry name" value="BH3703-like"/>
    <property type="match status" value="1"/>
</dbReference>
<dbReference type="AlphaFoldDB" id="A0A1A3NJQ2"/>
<dbReference type="EMBL" id="LZLS01000200">
    <property type="protein sequence ID" value="OBK21560.1"/>
    <property type="molecule type" value="Genomic_DNA"/>
</dbReference>
<feature type="compositionally biased region" description="Low complexity" evidence="1">
    <location>
        <begin position="290"/>
        <end position="306"/>
    </location>
</feature>
<feature type="region of interest" description="Disordered" evidence="1">
    <location>
        <begin position="286"/>
        <end position="314"/>
    </location>
</feature>
<name>A0A1A3NJQ2_MYCAS</name>